<name>A0A0G0LCR0_9BACT</name>
<proteinExistence type="predicted"/>
<sequence>MKSKLFWPIIIVAIVIMVESVMLLSNNQIKKTELSTDTMDITPTEEVVSEEVLSFGWLQEEGKAILVITANEEVAIDAIDLYMAYNNTKISAVKNLGELPKPSFSKISTENSLVVMNYLIGEEGGFVMTPGQMVQVAQLDLSVNSGDVGELSIDSKTQVVENGSAEVLPFNSQKLIINGTL</sequence>
<comment type="caution">
    <text evidence="2">The sequence shown here is derived from an EMBL/GenBank/DDBJ whole genome shotgun (WGS) entry which is preliminary data.</text>
</comment>
<dbReference type="Proteomes" id="UP000034231">
    <property type="component" value="Unassembled WGS sequence"/>
</dbReference>
<evidence type="ECO:0000256" key="1">
    <source>
        <dbReference type="SAM" id="Phobius"/>
    </source>
</evidence>
<keyword evidence="1" id="KW-0472">Membrane</keyword>
<evidence type="ECO:0000313" key="2">
    <source>
        <dbReference type="EMBL" id="KKQ50436.1"/>
    </source>
</evidence>
<keyword evidence="1" id="KW-0812">Transmembrane</keyword>
<evidence type="ECO:0000313" key="3">
    <source>
        <dbReference type="Proteomes" id="UP000034231"/>
    </source>
</evidence>
<dbReference type="EMBL" id="LBTX01000005">
    <property type="protein sequence ID" value="KKQ50436.1"/>
    <property type="molecule type" value="Genomic_DNA"/>
</dbReference>
<reference evidence="2 3" key="1">
    <citation type="journal article" date="2015" name="Nature">
        <title>rRNA introns, odd ribosomes, and small enigmatic genomes across a large radiation of phyla.</title>
        <authorList>
            <person name="Brown C.T."/>
            <person name="Hug L.A."/>
            <person name="Thomas B.C."/>
            <person name="Sharon I."/>
            <person name="Castelle C.J."/>
            <person name="Singh A."/>
            <person name="Wilkins M.J."/>
            <person name="Williams K.H."/>
            <person name="Banfield J.F."/>
        </authorList>
    </citation>
    <scope>NUCLEOTIDE SEQUENCE [LARGE SCALE GENOMIC DNA]</scope>
</reference>
<gene>
    <name evidence="2" type="ORF">US68_C0005G0003</name>
</gene>
<accession>A0A0G0LCR0</accession>
<dbReference type="AlphaFoldDB" id="A0A0G0LCR0"/>
<protein>
    <submittedName>
        <fullName evidence="2">Uncharacterized protein</fullName>
    </submittedName>
</protein>
<organism evidence="2 3">
    <name type="scientific">Candidatus Shapirobacteria bacterium GW2011_GWE1_38_10</name>
    <dbReference type="NCBI Taxonomy" id="1618488"/>
    <lineage>
        <taxon>Bacteria</taxon>
        <taxon>Candidatus Shapironibacteriota</taxon>
    </lineage>
</organism>
<keyword evidence="1" id="KW-1133">Transmembrane helix</keyword>
<feature type="transmembrane region" description="Helical" evidence="1">
    <location>
        <begin position="6"/>
        <end position="24"/>
    </location>
</feature>